<evidence type="ECO:0000259" key="1">
    <source>
        <dbReference type="SMART" id="SM00860"/>
    </source>
</evidence>
<reference evidence="2" key="2">
    <citation type="submission" date="2020-09" db="EMBL/GenBank/DDBJ databases">
        <authorList>
            <person name="Sun Q."/>
            <person name="Ohkuma M."/>
        </authorList>
    </citation>
    <scope>NUCLEOTIDE SEQUENCE</scope>
    <source>
        <strain evidence="2">JCM 31311</strain>
    </source>
</reference>
<dbReference type="PANTHER" id="PTHR47432:SF1">
    <property type="entry name" value="CELL WALL ASSEMBLY REGULATOR SMI1"/>
    <property type="match status" value="1"/>
</dbReference>
<comment type="caution">
    <text evidence="2">The sequence shown here is derived from an EMBL/GenBank/DDBJ whole genome shotgun (WGS) entry which is preliminary data.</text>
</comment>
<dbReference type="AlphaFoldDB" id="A0A918BWH4"/>
<organism evidence="2 3">
    <name type="scientific">Deinococcus ruber</name>
    <dbReference type="NCBI Taxonomy" id="1848197"/>
    <lineage>
        <taxon>Bacteria</taxon>
        <taxon>Thermotogati</taxon>
        <taxon>Deinococcota</taxon>
        <taxon>Deinococci</taxon>
        <taxon>Deinococcales</taxon>
        <taxon>Deinococcaceae</taxon>
        <taxon>Deinococcus</taxon>
    </lineage>
</organism>
<sequence length="233" mass="26099">MNEELPLQAVLERIDAWYAQHAPAIHATLRPGATEADLDALEQHTGLPLPDAFRTLYKWHDGQNWDVGGMFGLVFFTVADIKSEWLTWQGIAEEMPEVAEEWDYMPSLSHPPHAIREVYCSKQWLGFLSDDLGNLIALDFDPGSAGAVGQIITFGSDEEDKYVLASSLTAFLHEYWKRLQTDRASVIFQPPSGILQETWSVRLHDHDGSSDLKGGRITDLFPGFRTDAESSPV</sequence>
<dbReference type="SMART" id="SM00860">
    <property type="entry name" value="SMI1_KNR4"/>
    <property type="match status" value="1"/>
</dbReference>
<dbReference type="Gene3D" id="3.40.1580.10">
    <property type="entry name" value="SMI1/KNR4-like"/>
    <property type="match status" value="1"/>
</dbReference>
<keyword evidence="3" id="KW-1185">Reference proteome</keyword>
<proteinExistence type="predicted"/>
<dbReference type="PANTHER" id="PTHR47432">
    <property type="entry name" value="CELL WALL ASSEMBLY REGULATOR SMI1"/>
    <property type="match status" value="1"/>
</dbReference>
<feature type="domain" description="Knr4/Smi1-like" evidence="1">
    <location>
        <begin position="32"/>
        <end position="174"/>
    </location>
</feature>
<dbReference type="InterPro" id="IPR018958">
    <property type="entry name" value="Knr4/Smi1-like_dom"/>
</dbReference>
<protein>
    <recommendedName>
        <fullName evidence="1">Knr4/Smi1-like domain-containing protein</fullName>
    </recommendedName>
</protein>
<gene>
    <name evidence="2" type="ORF">GCM10008957_05610</name>
</gene>
<evidence type="ECO:0000313" key="2">
    <source>
        <dbReference type="EMBL" id="GGQ96249.1"/>
    </source>
</evidence>
<dbReference type="InterPro" id="IPR037883">
    <property type="entry name" value="Knr4/Smi1-like_sf"/>
</dbReference>
<evidence type="ECO:0000313" key="3">
    <source>
        <dbReference type="Proteomes" id="UP000603865"/>
    </source>
</evidence>
<reference evidence="2" key="1">
    <citation type="journal article" date="2014" name="Int. J. Syst. Evol. Microbiol.">
        <title>Complete genome sequence of Corynebacterium casei LMG S-19264T (=DSM 44701T), isolated from a smear-ripened cheese.</title>
        <authorList>
            <consortium name="US DOE Joint Genome Institute (JGI-PGF)"/>
            <person name="Walter F."/>
            <person name="Albersmeier A."/>
            <person name="Kalinowski J."/>
            <person name="Ruckert C."/>
        </authorList>
    </citation>
    <scope>NUCLEOTIDE SEQUENCE</scope>
    <source>
        <strain evidence="2">JCM 31311</strain>
    </source>
</reference>
<dbReference type="RefSeq" id="WP_189087992.1">
    <property type="nucleotide sequence ID" value="NZ_BMQL01000002.1"/>
</dbReference>
<dbReference type="InterPro" id="IPR051873">
    <property type="entry name" value="KNR4/SMI1_regulator"/>
</dbReference>
<dbReference type="Pfam" id="PF09346">
    <property type="entry name" value="SMI1_KNR4"/>
    <property type="match status" value="1"/>
</dbReference>
<dbReference type="EMBL" id="BMQL01000002">
    <property type="protein sequence ID" value="GGQ96249.1"/>
    <property type="molecule type" value="Genomic_DNA"/>
</dbReference>
<dbReference type="Proteomes" id="UP000603865">
    <property type="component" value="Unassembled WGS sequence"/>
</dbReference>
<accession>A0A918BWH4</accession>
<dbReference type="SUPFAM" id="SSF160631">
    <property type="entry name" value="SMI1/KNR4-like"/>
    <property type="match status" value="1"/>
</dbReference>
<name>A0A918BWH4_9DEIO</name>